<dbReference type="Pfam" id="PF00126">
    <property type="entry name" value="HTH_1"/>
    <property type="match status" value="1"/>
</dbReference>
<dbReference type="Gene3D" id="3.40.190.290">
    <property type="match status" value="1"/>
</dbReference>
<keyword evidence="2" id="KW-0805">Transcription regulation</keyword>
<evidence type="ECO:0000313" key="7">
    <source>
        <dbReference type="Proteomes" id="UP000284841"/>
    </source>
</evidence>
<accession>A0A415E0F5</accession>
<name>A0A415E0F5_9FIRM</name>
<dbReference type="Pfam" id="PF03466">
    <property type="entry name" value="LysR_substrate"/>
    <property type="match status" value="1"/>
</dbReference>
<dbReference type="EMBL" id="QRMS01000003">
    <property type="protein sequence ID" value="RHJ87112.1"/>
    <property type="molecule type" value="Genomic_DNA"/>
</dbReference>
<dbReference type="Proteomes" id="UP000284841">
    <property type="component" value="Unassembled WGS sequence"/>
</dbReference>
<dbReference type="PANTHER" id="PTHR30419">
    <property type="entry name" value="HTH-TYPE TRANSCRIPTIONAL REGULATOR YBHD"/>
    <property type="match status" value="1"/>
</dbReference>
<dbReference type="SUPFAM" id="SSF46785">
    <property type="entry name" value="Winged helix' DNA-binding domain"/>
    <property type="match status" value="1"/>
</dbReference>
<dbReference type="OrthoDB" id="9803714at2"/>
<comment type="caution">
    <text evidence="6">The sequence shown here is derived from an EMBL/GenBank/DDBJ whole genome shotgun (WGS) entry which is preliminary data.</text>
</comment>
<dbReference type="STRING" id="1776384.GCA_900086585_00563"/>
<evidence type="ECO:0000256" key="3">
    <source>
        <dbReference type="ARBA" id="ARBA00023125"/>
    </source>
</evidence>
<keyword evidence="7" id="KW-1185">Reference proteome</keyword>
<dbReference type="InterPro" id="IPR000847">
    <property type="entry name" value="LysR_HTH_N"/>
</dbReference>
<dbReference type="PRINTS" id="PR00039">
    <property type="entry name" value="HTHLYSR"/>
</dbReference>
<organism evidence="6 7">
    <name type="scientific">Emergencia timonensis</name>
    <dbReference type="NCBI Taxonomy" id="1776384"/>
    <lineage>
        <taxon>Bacteria</taxon>
        <taxon>Bacillati</taxon>
        <taxon>Bacillota</taxon>
        <taxon>Clostridia</taxon>
        <taxon>Peptostreptococcales</taxon>
        <taxon>Anaerovoracaceae</taxon>
        <taxon>Emergencia</taxon>
    </lineage>
</organism>
<dbReference type="GO" id="GO:0003700">
    <property type="term" value="F:DNA-binding transcription factor activity"/>
    <property type="evidence" value="ECO:0007669"/>
    <property type="project" value="InterPro"/>
</dbReference>
<dbReference type="CDD" id="cd05466">
    <property type="entry name" value="PBP2_LTTR_substrate"/>
    <property type="match status" value="1"/>
</dbReference>
<dbReference type="InterPro" id="IPR036388">
    <property type="entry name" value="WH-like_DNA-bd_sf"/>
</dbReference>
<evidence type="ECO:0000259" key="5">
    <source>
        <dbReference type="PROSITE" id="PS50931"/>
    </source>
</evidence>
<keyword evidence="3" id="KW-0238">DNA-binding</keyword>
<dbReference type="Gene3D" id="1.10.10.10">
    <property type="entry name" value="Winged helix-like DNA-binding domain superfamily/Winged helix DNA-binding domain"/>
    <property type="match status" value="1"/>
</dbReference>
<dbReference type="SUPFAM" id="SSF53850">
    <property type="entry name" value="Periplasmic binding protein-like II"/>
    <property type="match status" value="1"/>
</dbReference>
<protein>
    <submittedName>
        <fullName evidence="6">LysR family transcriptional regulator</fullName>
    </submittedName>
</protein>
<sequence>MEIRQLYYVLEVAKCNSFSKAANAQFITQPAISQQISALEEELQVKLFKRDTHSVVLTKEGEKFCAYAKDVAESIDRLMAAFHQSTTKDKTVIKVGVFPFYKAAGLTSIINSFFAANHNVIGSIKVEENYRAYEKLETGELNFAIIKSRLENIQKSWVKYEVLCSENLNVLISRKNPYAQRKVIELSELGQFSLLTGDQDSHFYNEMRELYEKNHIDFNVAFLNTGEVDMMLDMVKDNIGISLVTDSVGRAYENEEIAAIPIEPKQEILTFLAYPRKRRLSGAYLAFKNHVIDAHRK</sequence>
<dbReference type="FunFam" id="1.10.10.10:FF:000001">
    <property type="entry name" value="LysR family transcriptional regulator"/>
    <property type="match status" value="1"/>
</dbReference>
<dbReference type="PANTHER" id="PTHR30419:SF8">
    <property type="entry name" value="NITROGEN ASSIMILATION TRANSCRIPTIONAL ACTIVATOR-RELATED"/>
    <property type="match status" value="1"/>
</dbReference>
<evidence type="ECO:0000256" key="1">
    <source>
        <dbReference type="ARBA" id="ARBA00009437"/>
    </source>
</evidence>
<dbReference type="RefSeq" id="WP_118335624.1">
    <property type="nucleotide sequence ID" value="NZ_AP025567.1"/>
</dbReference>
<evidence type="ECO:0000256" key="4">
    <source>
        <dbReference type="ARBA" id="ARBA00023163"/>
    </source>
</evidence>
<reference evidence="6 7" key="1">
    <citation type="submission" date="2018-08" db="EMBL/GenBank/DDBJ databases">
        <title>A genome reference for cultivated species of the human gut microbiota.</title>
        <authorList>
            <person name="Zou Y."/>
            <person name="Xue W."/>
            <person name="Luo G."/>
        </authorList>
    </citation>
    <scope>NUCLEOTIDE SEQUENCE [LARGE SCALE GENOMIC DNA]</scope>
    <source>
        <strain evidence="6 7">AM07-24</strain>
    </source>
</reference>
<proteinExistence type="inferred from homology"/>
<evidence type="ECO:0000313" key="6">
    <source>
        <dbReference type="EMBL" id="RHJ87112.1"/>
    </source>
</evidence>
<feature type="domain" description="HTH lysR-type" evidence="5">
    <location>
        <begin position="1"/>
        <end position="58"/>
    </location>
</feature>
<dbReference type="AlphaFoldDB" id="A0A415E0F5"/>
<dbReference type="InterPro" id="IPR036390">
    <property type="entry name" value="WH_DNA-bd_sf"/>
</dbReference>
<comment type="similarity">
    <text evidence="1">Belongs to the LysR transcriptional regulatory family.</text>
</comment>
<keyword evidence="4" id="KW-0804">Transcription</keyword>
<dbReference type="InterPro" id="IPR050950">
    <property type="entry name" value="HTH-type_LysR_regulators"/>
</dbReference>
<dbReference type="PROSITE" id="PS50931">
    <property type="entry name" value="HTH_LYSR"/>
    <property type="match status" value="1"/>
</dbReference>
<dbReference type="InterPro" id="IPR005119">
    <property type="entry name" value="LysR_subst-bd"/>
</dbReference>
<dbReference type="GO" id="GO:0005829">
    <property type="term" value="C:cytosol"/>
    <property type="evidence" value="ECO:0007669"/>
    <property type="project" value="TreeGrafter"/>
</dbReference>
<gene>
    <name evidence="6" type="ORF">DW099_10415</name>
</gene>
<evidence type="ECO:0000256" key="2">
    <source>
        <dbReference type="ARBA" id="ARBA00023015"/>
    </source>
</evidence>
<dbReference type="GO" id="GO:0003677">
    <property type="term" value="F:DNA binding"/>
    <property type="evidence" value="ECO:0007669"/>
    <property type="project" value="UniProtKB-KW"/>
</dbReference>